<name>A0ABR3MXC3_9TELE</name>
<organism evidence="2 3">
    <name type="scientific">Cirrhinus molitorella</name>
    <name type="common">mud carp</name>
    <dbReference type="NCBI Taxonomy" id="172907"/>
    <lineage>
        <taxon>Eukaryota</taxon>
        <taxon>Metazoa</taxon>
        <taxon>Chordata</taxon>
        <taxon>Craniata</taxon>
        <taxon>Vertebrata</taxon>
        <taxon>Euteleostomi</taxon>
        <taxon>Actinopterygii</taxon>
        <taxon>Neopterygii</taxon>
        <taxon>Teleostei</taxon>
        <taxon>Ostariophysi</taxon>
        <taxon>Cypriniformes</taxon>
        <taxon>Cyprinidae</taxon>
        <taxon>Labeoninae</taxon>
        <taxon>Labeonini</taxon>
        <taxon>Cirrhinus</taxon>
    </lineage>
</organism>
<gene>
    <name evidence="2" type="ORF">QQF64_031553</name>
</gene>
<proteinExistence type="predicted"/>
<reference evidence="2 3" key="1">
    <citation type="submission" date="2023-09" db="EMBL/GenBank/DDBJ databases">
        <authorList>
            <person name="Wang M."/>
        </authorList>
    </citation>
    <scope>NUCLEOTIDE SEQUENCE [LARGE SCALE GENOMIC DNA]</scope>
    <source>
        <strain evidence="2">GT-2023</strain>
        <tissue evidence="2">Liver</tissue>
    </source>
</reference>
<protein>
    <submittedName>
        <fullName evidence="2">Uncharacterized protein</fullName>
    </submittedName>
</protein>
<dbReference type="Proteomes" id="UP001558613">
    <property type="component" value="Unassembled WGS sequence"/>
</dbReference>
<feature type="region of interest" description="Disordered" evidence="1">
    <location>
        <begin position="1"/>
        <end position="31"/>
    </location>
</feature>
<comment type="caution">
    <text evidence="2">The sequence shown here is derived from an EMBL/GenBank/DDBJ whole genome shotgun (WGS) entry which is preliminary data.</text>
</comment>
<feature type="region of interest" description="Disordered" evidence="1">
    <location>
        <begin position="51"/>
        <end position="73"/>
    </location>
</feature>
<feature type="compositionally biased region" description="Basic and acidic residues" evidence="1">
    <location>
        <begin position="1"/>
        <end position="23"/>
    </location>
</feature>
<feature type="compositionally biased region" description="Basic and acidic residues" evidence="1">
    <location>
        <begin position="59"/>
        <end position="73"/>
    </location>
</feature>
<sequence length="73" mass="9118">MEMEARMGKERESNQMREKERMRGEKKKKMCVPSSFTAWDVHMPEHVRRCYRSRRRKKAREEKRVNCKDEERE</sequence>
<evidence type="ECO:0000256" key="1">
    <source>
        <dbReference type="SAM" id="MobiDB-lite"/>
    </source>
</evidence>
<evidence type="ECO:0000313" key="3">
    <source>
        <dbReference type="Proteomes" id="UP001558613"/>
    </source>
</evidence>
<keyword evidence="3" id="KW-1185">Reference proteome</keyword>
<evidence type="ECO:0000313" key="2">
    <source>
        <dbReference type="EMBL" id="KAL1269264.1"/>
    </source>
</evidence>
<accession>A0ABR3MXC3</accession>
<dbReference type="EMBL" id="JAYMGO010000008">
    <property type="protein sequence ID" value="KAL1269264.1"/>
    <property type="molecule type" value="Genomic_DNA"/>
</dbReference>